<dbReference type="EMBL" id="AP012338">
    <property type="protein sequence ID" value="BAM04680.1"/>
    <property type="molecule type" value="Genomic_DNA"/>
</dbReference>
<dbReference type="GO" id="GO:0004803">
    <property type="term" value="F:transposase activity"/>
    <property type="evidence" value="ECO:0007669"/>
    <property type="project" value="InterPro"/>
</dbReference>
<dbReference type="InterPro" id="IPR036515">
    <property type="entry name" value="Transposase_17_sf"/>
</dbReference>
<accession>I0IHE2</accession>
<dbReference type="PANTHER" id="PTHR34322:SF2">
    <property type="entry name" value="TRANSPOSASE IS200-LIKE DOMAIN-CONTAINING PROTEIN"/>
    <property type="match status" value="1"/>
</dbReference>
<dbReference type="HOGENOM" id="CLU_068226_1_2_0"/>
<dbReference type="STRING" id="1142394.PSMK_25210"/>
<dbReference type="KEGG" id="phm:PSMK_25210"/>
<evidence type="ECO:0000259" key="1">
    <source>
        <dbReference type="SMART" id="SM01321"/>
    </source>
</evidence>
<protein>
    <submittedName>
        <fullName evidence="2">Putative transposase for insertion sequence element</fullName>
    </submittedName>
</protein>
<reference evidence="2 3" key="1">
    <citation type="submission" date="2012-02" db="EMBL/GenBank/DDBJ databases">
        <title>Complete genome sequence of Phycisphaera mikurensis NBRC 102666.</title>
        <authorList>
            <person name="Ankai A."/>
            <person name="Hosoyama A."/>
            <person name="Terui Y."/>
            <person name="Sekine M."/>
            <person name="Fukai R."/>
            <person name="Kato Y."/>
            <person name="Nakamura S."/>
            <person name="Yamada-Narita S."/>
            <person name="Kawakoshi A."/>
            <person name="Fukunaga Y."/>
            <person name="Yamazaki S."/>
            <person name="Fujita N."/>
        </authorList>
    </citation>
    <scope>NUCLEOTIDE SEQUENCE [LARGE SCALE GENOMIC DNA]</scope>
    <source>
        <strain evidence="3">NBRC 102666 / KCTC 22515 / FYK2301M01</strain>
    </source>
</reference>
<evidence type="ECO:0000313" key="3">
    <source>
        <dbReference type="Proteomes" id="UP000007881"/>
    </source>
</evidence>
<dbReference type="InterPro" id="IPR002686">
    <property type="entry name" value="Transposase_17"/>
</dbReference>
<dbReference type="PANTHER" id="PTHR34322">
    <property type="entry name" value="TRANSPOSASE, Y1_TNP DOMAIN-CONTAINING"/>
    <property type="match status" value="1"/>
</dbReference>
<dbReference type="SUPFAM" id="SSF143422">
    <property type="entry name" value="Transposase IS200-like"/>
    <property type="match status" value="1"/>
</dbReference>
<dbReference type="Gene3D" id="3.30.70.1290">
    <property type="entry name" value="Transposase IS200-like"/>
    <property type="match status" value="1"/>
</dbReference>
<keyword evidence="3" id="KW-1185">Reference proteome</keyword>
<evidence type="ECO:0000313" key="2">
    <source>
        <dbReference type="EMBL" id="BAM04680.1"/>
    </source>
</evidence>
<dbReference type="AlphaFoldDB" id="I0IHE2"/>
<dbReference type="SMART" id="SM01321">
    <property type="entry name" value="Y1_Tnp"/>
    <property type="match status" value="1"/>
</dbReference>
<dbReference type="PATRIC" id="fig|1142394.8.peg.2604"/>
<sequence>MSRPRRLTVGNLVYHVIHRGNGRMTIFEDEEDMDAFERVLEEALALHPSMRMIAHCVMPNHWHLVLYPSESKVLSKFVAWVASTHTRRWHAHRHQTGEGHLYQGRFRSFLVQKGPPVAKVCRYVERNAMRAGLVERAEDWRHGSLWRWSRGAAKQKELLAAWPDPPGRRPAGWLDLVNQPQSDAEEEAIRVCLRRERPYGDAEWMETVIPQFGLVSTLRPQGRPRKEG</sequence>
<dbReference type="GO" id="GO:0006313">
    <property type="term" value="P:DNA transposition"/>
    <property type="evidence" value="ECO:0007669"/>
    <property type="project" value="InterPro"/>
</dbReference>
<dbReference type="RefSeq" id="WP_014437893.1">
    <property type="nucleotide sequence ID" value="NC_017080.1"/>
</dbReference>
<dbReference type="OrthoDB" id="277009at2"/>
<proteinExistence type="predicted"/>
<dbReference type="Proteomes" id="UP000007881">
    <property type="component" value="Chromosome"/>
</dbReference>
<organism evidence="2 3">
    <name type="scientific">Phycisphaera mikurensis (strain NBRC 102666 / KCTC 22515 / FYK2301M01)</name>
    <dbReference type="NCBI Taxonomy" id="1142394"/>
    <lineage>
        <taxon>Bacteria</taxon>
        <taxon>Pseudomonadati</taxon>
        <taxon>Planctomycetota</taxon>
        <taxon>Phycisphaerae</taxon>
        <taxon>Phycisphaerales</taxon>
        <taxon>Phycisphaeraceae</taxon>
        <taxon>Phycisphaera</taxon>
    </lineage>
</organism>
<dbReference type="eggNOG" id="COG1943">
    <property type="taxonomic scope" value="Bacteria"/>
</dbReference>
<gene>
    <name evidence="2" type="ordered locus">PSMK_25210</name>
</gene>
<name>I0IHE2_PHYMF</name>
<feature type="domain" description="Transposase IS200-like" evidence="1">
    <location>
        <begin position="9"/>
        <end position="127"/>
    </location>
</feature>
<dbReference type="Pfam" id="PF01797">
    <property type="entry name" value="Y1_Tnp"/>
    <property type="match status" value="1"/>
</dbReference>
<dbReference type="GO" id="GO:0003677">
    <property type="term" value="F:DNA binding"/>
    <property type="evidence" value="ECO:0007669"/>
    <property type="project" value="InterPro"/>
</dbReference>